<reference evidence="3" key="1">
    <citation type="submission" date="2023-07" db="EMBL/GenBank/DDBJ databases">
        <title>30 novel species of actinomycetes from the DSMZ collection.</title>
        <authorList>
            <person name="Nouioui I."/>
        </authorList>
    </citation>
    <scope>NUCLEOTIDE SEQUENCE [LARGE SCALE GENOMIC DNA]</scope>
    <source>
        <strain evidence="3">DSM 42041</strain>
    </source>
</reference>
<dbReference type="EMBL" id="JAVREQ010000022">
    <property type="protein sequence ID" value="MDT0381428.1"/>
    <property type="molecule type" value="Genomic_DNA"/>
</dbReference>
<dbReference type="Proteomes" id="UP001183414">
    <property type="component" value="Unassembled WGS sequence"/>
</dbReference>
<accession>A0ABU2NYZ3</accession>
<evidence type="ECO:0000256" key="1">
    <source>
        <dbReference type="SAM" id="MobiDB-lite"/>
    </source>
</evidence>
<feature type="compositionally biased region" description="Polar residues" evidence="1">
    <location>
        <begin position="48"/>
        <end position="62"/>
    </location>
</feature>
<proteinExistence type="predicted"/>
<evidence type="ECO:0000313" key="2">
    <source>
        <dbReference type="EMBL" id="MDT0381428.1"/>
    </source>
</evidence>
<keyword evidence="3" id="KW-1185">Reference proteome</keyword>
<feature type="region of interest" description="Disordered" evidence="1">
    <location>
        <begin position="45"/>
        <end position="76"/>
    </location>
</feature>
<gene>
    <name evidence="2" type="ORF">RM572_21960</name>
</gene>
<name>A0ABU2NYZ3_9ACTN</name>
<protein>
    <recommendedName>
        <fullName evidence="4">ATP-grasp-modified RiPP</fullName>
    </recommendedName>
</protein>
<dbReference type="RefSeq" id="WP_311675119.1">
    <property type="nucleotide sequence ID" value="NZ_JAVREQ010000022.1"/>
</dbReference>
<evidence type="ECO:0008006" key="4">
    <source>
        <dbReference type="Google" id="ProtNLM"/>
    </source>
</evidence>
<sequence>MKEDTSKPGEPLRTYRVQLNGFDTTMRLSESDLPNYPGAVAVDDGEASTLSAKARSTSTNKARTGARNKAADGGGA</sequence>
<comment type="caution">
    <text evidence="2">The sequence shown here is derived from an EMBL/GenBank/DDBJ whole genome shotgun (WGS) entry which is preliminary data.</text>
</comment>
<evidence type="ECO:0000313" key="3">
    <source>
        <dbReference type="Proteomes" id="UP001183414"/>
    </source>
</evidence>
<organism evidence="2 3">
    <name type="scientific">Streptomyces hazeniae</name>
    <dbReference type="NCBI Taxonomy" id="3075538"/>
    <lineage>
        <taxon>Bacteria</taxon>
        <taxon>Bacillati</taxon>
        <taxon>Actinomycetota</taxon>
        <taxon>Actinomycetes</taxon>
        <taxon>Kitasatosporales</taxon>
        <taxon>Streptomycetaceae</taxon>
        <taxon>Streptomyces</taxon>
    </lineage>
</organism>